<keyword evidence="2" id="KW-1185">Reference proteome</keyword>
<protein>
    <submittedName>
        <fullName evidence="1">Uncharacterized protein</fullName>
    </submittedName>
</protein>
<dbReference type="Proteomes" id="UP000009081">
    <property type="component" value="Plasmid megaplasmid"/>
</dbReference>
<evidence type="ECO:0000313" key="2">
    <source>
        <dbReference type="Proteomes" id="UP000009081"/>
    </source>
</evidence>
<reference evidence="1 2" key="1">
    <citation type="journal article" date="2009" name="PLoS ONE">
        <title>Methylobacterium genome sequences: a reference blueprint to investigate microbial metabolism of C1 compounds from natural and industrial sources.</title>
        <authorList>
            <person name="Vuilleumier S."/>
            <person name="Chistoserdova L."/>
            <person name="Lee M.-C."/>
            <person name="Bringel F."/>
            <person name="Lajus A."/>
            <person name="Zhou Y."/>
            <person name="Gourion B."/>
            <person name="Barbe V."/>
            <person name="Chang J."/>
            <person name="Cruveiller S."/>
            <person name="Dossat C."/>
            <person name="Gillett W."/>
            <person name="Gruffaz C."/>
            <person name="Haugen E."/>
            <person name="Hourcade E."/>
            <person name="Levy R."/>
            <person name="Mangenot S."/>
            <person name="Muller E."/>
            <person name="Nadalig T."/>
            <person name="Pagni M."/>
            <person name="Penny C."/>
            <person name="Peyraud R."/>
            <person name="Robinson D.G."/>
            <person name="Roche D."/>
            <person name="Rouy Z."/>
            <person name="Saenampechek C."/>
            <person name="Salvignol G."/>
            <person name="Vallenet D."/>
            <person name="Wu Z."/>
            <person name="Marx C.J."/>
            <person name="Vorholt J.A."/>
            <person name="Olson M.V."/>
            <person name="Kaul R."/>
            <person name="Weissenbach J."/>
            <person name="Medigue C."/>
            <person name="Lidstrom M.E."/>
        </authorList>
    </citation>
    <scope>NUCLEOTIDE SEQUENCE [LARGE SCALE GENOMIC DNA]</scope>
    <source>
        <strain evidence="2">ATCC 14718 / DSM 1338 / JCM 2805 / NCIMB 9133 / AM1</strain>
    </source>
</reference>
<keyword evidence="1" id="KW-0614">Plasmid</keyword>
<dbReference type="AlphaFoldDB" id="C5B3Z1"/>
<dbReference type="RefSeq" id="WP_012753657.1">
    <property type="nucleotide sequence ID" value="NC_012811.1"/>
</dbReference>
<evidence type="ECO:0000313" key="1">
    <source>
        <dbReference type="EMBL" id="ACS43173.1"/>
    </source>
</evidence>
<sequence length="170" mass="17852">MNAVATCPVRAILPLDVLDRGGMPHRINVRVEGSIPVVGEDLPIVARVRLAGTAIMAGGGWPRGPERPVEYAGLHGRTYTSVQLPYELEPGGQYPAQGLTLVGREADITGVLAFGSPYHDRPGDAAWPMGRTSTASVALAYVAKAKSLPQLAPDRRISEGGCNCNASSPL</sequence>
<dbReference type="EMBL" id="CP001511">
    <property type="protein sequence ID" value="ACS43173.1"/>
    <property type="molecule type" value="Genomic_DNA"/>
</dbReference>
<dbReference type="HOGENOM" id="CLU_1568908_0_0_5"/>
<accession>C5B3Z1</accession>
<dbReference type="KEGG" id="mea:Mex_2p0298"/>
<gene>
    <name evidence="1" type="ordered locus">MexAM1_META2p0298</name>
</gene>
<name>C5B3Z1_METEA</name>
<organism evidence="1 2">
    <name type="scientific">Methylorubrum extorquens (strain ATCC 14718 / DSM 1338 / JCM 2805 / NCIMB 9133 / AM1)</name>
    <name type="common">Methylobacterium extorquens</name>
    <dbReference type="NCBI Taxonomy" id="272630"/>
    <lineage>
        <taxon>Bacteria</taxon>
        <taxon>Pseudomonadati</taxon>
        <taxon>Pseudomonadota</taxon>
        <taxon>Alphaproteobacteria</taxon>
        <taxon>Hyphomicrobiales</taxon>
        <taxon>Methylobacteriaceae</taxon>
        <taxon>Methylorubrum</taxon>
    </lineage>
</organism>
<proteinExistence type="predicted"/>
<geneLocation type="plasmid" evidence="1 2">
    <name>megaplasmid</name>
</geneLocation>